<sequence length="193" mass="22766">MKRITPKDITRVLRKHHYIPNNHYLSNIVIIRNNHPVPYHFNDLLYIICDEVLRPSTYYRYNVTANPALFKLSTLNTLRNHIIKEGQYINALHLVQPSVRQKRLDQIEPITLFNTQNPADERTDLFNISILPNTSSPDPFKPKDWNPANIIFEDPSEYRQFISFCQVATRYNTNRFTLTILNLAEFYPLDPIP</sequence>
<comment type="caution">
    <text evidence="1">The sequence shown here is derived from an EMBL/GenBank/DDBJ whole genome shotgun (WGS) entry which is preliminary data.</text>
</comment>
<protein>
    <submittedName>
        <fullName evidence="1">Uncharacterized protein</fullName>
    </submittedName>
</protein>
<proteinExistence type="predicted"/>
<dbReference type="AlphaFoldDB" id="A0A2W7NKV1"/>
<keyword evidence="2" id="KW-1185">Reference proteome</keyword>
<name>A0A2W7NKV1_9BACT</name>
<dbReference type="Proteomes" id="UP000249239">
    <property type="component" value="Unassembled WGS sequence"/>
</dbReference>
<accession>A0A2W7NKV1</accession>
<dbReference type="RefSeq" id="WP_111444278.1">
    <property type="nucleotide sequence ID" value="NZ_QKZK01000003.1"/>
</dbReference>
<organism evidence="1 2">
    <name type="scientific">Breznakibacter xylanolyticus</name>
    <dbReference type="NCBI Taxonomy" id="990"/>
    <lineage>
        <taxon>Bacteria</taxon>
        <taxon>Pseudomonadati</taxon>
        <taxon>Bacteroidota</taxon>
        <taxon>Bacteroidia</taxon>
        <taxon>Marinilabiliales</taxon>
        <taxon>Marinilabiliaceae</taxon>
        <taxon>Breznakibacter</taxon>
    </lineage>
</organism>
<evidence type="ECO:0000313" key="2">
    <source>
        <dbReference type="Proteomes" id="UP000249239"/>
    </source>
</evidence>
<reference evidence="1 2" key="1">
    <citation type="submission" date="2018-06" db="EMBL/GenBank/DDBJ databases">
        <title>Genomic Encyclopedia of Archaeal and Bacterial Type Strains, Phase II (KMG-II): from individual species to whole genera.</title>
        <authorList>
            <person name="Goeker M."/>
        </authorList>
    </citation>
    <scope>NUCLEOTIDE SEQUENCE [LARGE SCALE GENOMIC DNA]</scope>
    <source>
        <strain evidence="1 2">DSM 6779</strain>
    </source>
</reference>
<evidence type="ECO:0000313" key="1">
    <source>
        <dbReference type="EMBL" id="PZX20103.1"/>
    </source>
</evidence>
<dbReference type="EMBL" id="QKZK01000003">
    <property type="protein sequence ID" value="PZX20103.1"/>
    <property type="molecule type" value="Genomic_DNA"/>
</dbReference>
<gene>
    <name evidence="1" type="ORF">LX69_00556</name>
</gene>